<dbReference type="KEGG" id="osn:115218533"/>
<evidence type="ECO:0000313" key="3">
    <source>
        <dbReference type="RefSeq" id="XP_029644267.1"/>
    </source>
</evidence>
<dbReference type="Proteomes" id="UP000515154">
    <property type="component" value="Linkage group LG13"/>
</dbReference>
<proteinExistence type="predicted"/>
<gene>
    <name evidence="3" type="primary">LOC115218533</name>
</gene>
<keyword evidence="1" id="KW-0812">Transmembrane</keyword>
<accession>A0A6P7T1M7</accession>
<dbReference type="AlphaFoldDB" id="A0A6P7T1M7"/>
<feature type="transmembrane region" description="Helical" evidence="1">
    <location>
        <begin position="45"/>
        <end position="67"/>
    </location>
</feature>
<reference evidence="3" key="1">
    <citation type="submission" date="2025-08" db="UniProtKB">
        <authorList>
            <consortium name="RefSeq"/>
        </authorList>
    </citation>
    <scope>IDENTIFICATION</scope>
</reference>
<evidence type="ECO:0000256" key="1">
    <source>
        <dbReference type="SAM" id="Phobius"/>
    </source>
</evidence>
<dbReference type="RefSeq" id="XP_029644267.1">
    <property type="nucleotide sequence ID" value="XM_029788407.2"/>
</dbReference>
<name>A0A6P7T1M7_9MOLL</name>
<keyword evidence="2" id="KW-1185">Reference proteome</keyword>
<keyword evidence="1" id="KW-0472">Membrane</keyword>
<organism evidence="2 3">
    <name type="scientific">Octopus sinensis</name>
    <name type="common">East Asian common octopus</name>
    <dbReference type="NCBI Taxonomy" id="2607531"/>
    <lineage>
        <taxon>Eukaryota</taxon>
        <taxon>Metazoa</taxon>
        <taxon>Spiralia</taxon>
        <taxon>Lophotrochozoa</taxon>
        <taxon>Mollusca</taxon>
        <taxon>Cephalopoda</taxon>
        <taxon>Coleoidea</taxon>
        <taxon>Octopodiformes</taxon>
        <taxon>Octopoda</taxon>
        <taxon>Incirrata</taxon>
        <taxon>Octopodidae</taxon>
        <taxon>Octopus</taxon>
    </lineage>
</organism>
<evidence type="ECO:0000313" key="2">
    <source>
        <dbReference type="Proteomes" id="UP000515154"/>
    </source>
</evidence>
<sequence>MGIPLTGANLSLNSSLMKQSTVATEESTLNYTLSMQEDVDNIGSLYYVVAVIFIYGFSIVLMIASHIRKNQQDNQLRTYLKEMALLRKKDRREKILNKMNTITTNMYLNNNSGGANSSNCAIVGPTTSSLNTATNNIPQFNQAVHHCCLANISNCNEHSFNEVVPGLGIGATPSAASCLTAFHTNKTMPLTASNDYNNAFPDENCCHATQNILQMKPTTGALLAFTDGHLSNPKRSDEISEMIPLQANLSHMKCQHQTTMPTNRCLETIINLSDTTKRHVPKNDKKPLAHIDIINEEVTT</sequence>
<protein>
    <submittedName>
        <fullName evidence="3">Uncharacterized protein LOC115218533</fullName>
    </submittedName>
</protein>
<keyword evidence="1" id="KW-1133">Transmembrane helix</keyword>